<dbReference type="InterPro" id="IPR038770">
    <property type="entry name" value="Na+/solute_symporter_sf"/>
</dbReference>
<proteinExistence type="predicted"/>
<evidence type="ECO:0000256" key="1">
    <source>
        <dbReference type="ARBA" id="ARBA00004141"/>
    </source>
</evidence>
<dbReference type="Pfam" id="PF01758">
    <property type="entry name" value="SBF"/>
    <property type="match status" value="1"/>
</dbReference>
<feature type="transmembrane region" description="Helical" evidence="5">
    <location>
        <begin position="12"/>
        <end position="33"/>
    </location>
</feature>
<dbReference type="PANTHER" id="PTHR10361:SF28">
    <property type="entry name" value="P3 PROTEIN-RELATED"/>
    <property type="match status" value="1"/>
</dbReference>
<evidence type="ECO:0000313" key="7">
    <source>
        <dbReference type="Proteomes" id="UP001596296"/>
    </source>
</evidence>
<feature type="transmembrane region" description="Helical" evidence="5">
    <location>
        <begin position="138"/>
        <end position="159"/>
    </location>
</feature>
<evidence type="ECO:0000313" key="6">
    <source>
        <dbReference type="EMBL" id="MFC6893909.1"/>
    </source>
</evidence>
<protein>
    <submittedName>
        <fullName evidence="6">Bile acid:sodium symporter family protein</fullName>
    </submittedName>
</protein>
<gene>
    <name evidence="6" type="ORF">ACFQE9_15050</name>
</gene>
<feature type="non-terminal residue" evidence="6">
    <location>
        <position position="1"/>
    </location>
</feature>
<comment type="subcellular location">
    <subcellularLocation>
        <location evidence="1">Membrane</location>
        <topology evidence="1">Multi-pass membrane protein</topology>
    </subcellularLocation>
</comment>
<dbReference type="AlphaFoldDB" id="A0ABD5UWW3"/>
<evidence type="ECO:0000256" key="5">
    <source>
        <dbReference type="SAM" id="Phobius"/>
    </source>
</evidence>
<keyword evidence="7" id="KW-1185">Reference proteome</keyword>
<evidence type="ECO:0000256" key="4">
    <source>
        <dbReference type="ARBA" id="ARBA00023136"/>
    </source>
</evidence>
<evidence type="ECO:0000256" key="3">
    <source>
        <dbReference type="ARBA" id="ARBA00022989"/>
    </source>
</evidence>
<feature type="transmembrane region" description="Helical" evidence="5">
    <location>
        <begin position="45"/>
        <end position="65"/>
    </location>
</feature>
<name>A0ABD5UWW3_9EURY</name>
<dbReference type="GO" id="GO:0016020">
    <property type="term" value="C:membrane"/>
    <property type="evidence" value="ECO:0007669"/>
    <property type="project" value="UniProtKB-SubCell"/>
</dbReference>
<dbReference type="EMBL" id="JBHSXL010000016">
    <property type="protein sequence ID" value="MFC6893909.1"/>
    <property type="molecule type" value="Genomic_DNA"/>
</dbReference>
<feature type="transmembrane region" description="Helical" evidence="5">
    <location>
        <begin position="101"/>
        <end position="126"/>
    </location>
</feature>
<feature type="transmembrane region" description="Helical" evidence="5">
    <location>
        <begin position="71"/>
        <end position="89"/>
    </location>
</feature>
<comment type="caution">
    <text evidence="6">The sequence shown here is derived from an EMBL/GenBank/DDBJ whole genome shotgun (WGS) entry which is preliminary data.</text>
</comment>
<dbReference type="Proteomes" id="UP001596296">
    <property type="component" value="Unassembled WGS sequence"/>
</dbReference>
<dbReference type="RefSeq" id="WP_379746574.1">
    <property type="nucleotide sequence ID" value="NZ_JBHSXL010000016.1"/>
</dbReference>
<feature type="transmembrane region" description="Helical" evidence="5">
    <location>
        <begin position="202"/>
        <end position="221"/>
    </location>
</feature>
<accession>A0ABD5UWW3</accession>
<feature type="transmembrane region" description="Helical" evidence="5">
    <location>
        <begin position="230"/>
        <end position="251"/>
    </location>
</feature>
<keyword evidence="3 5" id="KW-1133">Transmembrane helix</keyword>
<dbReference type="InterPro" id="IPR002657">
    <property type="entry name" value="BilAc:Na_symport/Acr3"/>
</dbReference>
<sequence length="279" mass="29075">PTMEAISGDAVVEIVTTVFVLSTMFSMGLKLSVTQLFGALRDRQLLSKSLVVNLVAVPVVAYLLIRMVPVGPAYATGFLLLAVSPGAPFGPKFAEMSDSDIAFASGLMAILCLLSVVTIPISLVVLAPGDVVVDPVAIGRMVLEIQIVPLLAGLGLSYLYPAFGDRMYAPIQRLSDISFVGLIVLLVVVYSGELRSLIGTEMLAISAVAVGLSLALGYLFGGPVRERREVLATTTAARNAAIALFIATAGFSNPDVLTVVLGFSFVSVVGAGTLAGAWR</sequence>
<keyword evidence="4 5" id="KW-0472">Membrane</keyword>
<dbReference type="InterPro" id="IPR004710">
    <property type="entry name" value="Bilac:Na_transpt"/>
</dbReference>
<evidence type="ECO:0000256" key="2">
    <source>
        <dbReference type="ARBA" id="ARBA00022692"/>
    </source>
</evidence>
<dbReference type="Gene3D" id="1.20.1530.20">
    <property type="match status" value="1"/>
</dbReference>
<keyword evidence="2 5" id="KW-0812">Transmembrane</keyword>
<reference evidence="6 7" key="1">
    <citation type="journal article" date="2019" name="Int. J. Syst. Evol. Microbiol.">
        <title>The Global Catalogue of Microorganisms (GCM) 10K type strain sequencing project: providing services to taxonomists for standard genome sequencing and annotation.</title>
        <authorList>
            <consortium name="The Broad Institute Genomics Platform"/>
            <consortium name="The Broad Institute Genome Sequencing Center for Infectious Disease"/>
            <person name="Wu L."/>
            <person name="Ma J."/>
        </authorList>
    </citation>
    <scope>NUCLEOTIDE SEQUENCE [LARGE SCALE GENOMIC DNA]</scope>
    <source>
        <strain evidence="6 7">SKJ47</strain>
    </source>
</reference>
<dbReference type="PANTHER" id="PTHR10361">
    <property type="entry name" value="SODIUM-BILE ACID COTRANSPORTER"/>
    <property type="match status" value="1"/>
</dbReference>
<feature type="transmembrane region" description="Helical" evidence="5">
    <location>
        <begin position="171"/>
        <end position="190"/>
    </location>
</feature>
<feature type="transmembrane region" description="Helical" evidence="5">
    <location>
        <begin position="257"/>
        <end position="278"/>
    </location>
</feature>
<organism evidence="6 7">
    <name type="scientific">Halopenitus salinus</name>
    <dbReference type="NCBI Taxonomy" id="1198295"/>
    <lineage>
        <taxon>Archaea</taxon>
        <taxon>Methanobacteriati</taxon>
        <taxon>Methanobacteriota</taxon>
        <taxon>Stenosarchaea group</taxon>
        <taxon>Halobacteria</taxon>
        <taxon>Halobacteriales</taxon>
        <taxon>Haloferacaceae</taxon>
        <taxon>Halopenitus</taxon>
    </lineage>
</organism>